<gene>
    <name evidence="2" type="ORF">SAMN04487860_104213</name>
</gene>
<keyword evidence="2" id="KW-0687">Ribonucleoprotein</keyword>
<dbReference type="PROSITE" id="PS51186">
    <property type="entry name" value="GNAT"/>
    <property type="match status" value="1"/>
</dbReference>
<dbReference type="InterPro" id="IPR016181">
    <property type="entry name" value="Acyl_CoA_acyltransferase"/>
</dbReference>
<organism evidence="2 3">
    <name type="scientific">Ruminococcus flavefaciens</name>
    <dbReference type="NCBI Taxonomy" id="1265"/>
    <lineage>
        <taxon>Bacteria</taxon>
        <taxon>Bacillati</taxon>
        <taxon>Bacillota</taxon>
        <taxon>Clostridia</taxon>
        <taxon>Eubacteriales</taxon>
        <taxon>Oscillospiraceae</taxon>
        <taxon>Ruminococcus</taxon>
    </lineage>
</organism>
<proteinExistence type="predicted"/>
<evidence type="ECO:0000259" key="1">
    <source>
        <dbReference type="PROSITE" id="PS51186"/>
    </source>
</evidence>
<dbReference type="GO" id="GO:0016747">
    <property type="term" value="F:acyltransferase activity, transferring groups other than amino-acyl groups"/>
    <property type="evidence" value="ECO:0007669"/>
    <property type="project" value="InterPro"/>
</dbReference>
<reference evidence="2 3" key="1">
    <citation type="submission" date="2016-11" db="EMBL/GenBank/DDBJ databases">
        <authorList>
            <person name="Jaros S."/>
            <person name="Januszkiewicz K."/>
            <person name="Wedrychowicz H."/>
        </authorList>
    </citation>
    <scope>NUCLEOTIDE SEQUENCE [LARGE SCALE GENOMIC DNA]</scope>
    <source>
        <strain evidence="2 3">Y1</strain>
    </source>
</reference>
<dbReference type="Gene3D" id="3.40.630.30">
    <property type="match status" value="1"/>
</dbReference>
<evidence type="ECO:0000313" key="3">
    <source>
        <dbReference type="Proteomes" id="UP000184394"/>
    </source>
</evidence>
<dbReference type="Proteomes" id="UP000184394">
    <property type="component" value="Unassembled WGS sequence"/>
</dbReference>
<dbReference type="GO" id="GO:0005840">
    <property type="term" value="C:ribosome"/>
    <property type="evidence" value="ECO:0007669"/>
    <property type="project" value="UniProtKB-KW"/>
</dbReference>
<dbReference type="AlphaFoldDB" id="A0A1M7INR7"/>
<dbReference type="SUPFAM" id="SSF55729">
    <property type="entry name" value="Acyl-CoA N-acyltransferases (Nat)"/>
    <property type="match status" value="1"/>
</dbReference>
<name>A0A1M7INR7_RUMFL</name>
<protein>
    <submittedName>
        <fullName evidence="2">Ribosomal protein S18 acetylase RimI</fullName>
    </submittedName>
</protein>
<keyword evidence="2" id="KW-0689">Ribosomal protein</keyword>
<accession>A0A1M7INR7</accession>
<sequence>MNIFRAQNASGLADIRIKYLREDFPEMTDAEAAKIKARLPRYYADHLNCDLFAYLAEDGGKLVGSAFLTVREMPPNPNFPRGRVGTVLNVFTDADYRRQGIATELMELLIKDAKTMELDYIELQASNDGYPLYKKLGFEDKKSPFTPMKLNIK</sequence>
<dbReference type="CDD" id="cd04301">
    <property type="entry name" value="NAT_SF"/>
    <property type="match status" value="1"/>
</dbReference>
<dbReference type="RefSeq" id="WP_072949880.1">
    <property type="nucleotide sequence ID" value="NZ_FRCT01000004.1"/>
</dbReference>
<feature type="domain" description="N-acetyltransferase" evidence="1">
    <location>
        <begin position="15"/>
        <end position="153"/>
    </location>
</feature>
<dbReference type="Pfam" id="PF00583">
    <property type="entry name" value="Acetyltransf_1"/>
    <property type="match status" value="1"/>
</dbReference>
<dbReference type="EMBL" id="FRCT01000004">
    <property type="protein sequence ID" value="SHM42027.1"/>
    <property type="molecule type" value="Genomic_DNA"/>
</dbReference>
<evidence type="ECO:0000313" key="2">
    <source>
        <dbReference type="EMBL" id="SHM42027.1"/>
    </source>
</evidence>
<dbReference type="OrthoDB" id="119498at2"/>
<dbReference type="InterPro" id="IPR000182">
    <property type="entry name" value="GNAT_dom"/>
</dbReference>